<evidence type="ECO:0000313" key="4">
    <source>
        <dbReference type="RefSeq" id="XP_026725599.1"/>
    </source>
</evidence>
<dbReference type="Gene3D" id="2.40.128.20">
    <property type="match status" value="1"/>
</dbReference>
<accession>A0A7E5VBD4</accession>
<protein>
    <submittedName>
        <fullName evidence="4">THAP domain-containing protein 4-like</fullName>
    </submittedName>
</protein>
<dbReference type="InterPro" id="IPR045165">
    <property type="entry name" value="Nitrobindin"/>
</dbReference>
<keyword evidence="3" id="KW-1185">Reference proteome</keyword>
<feature type="domain" description="THAP4-like heme-binding" evidence="2">
    <location>
        <begin position="13"/>
        <end position="166"/>
    </location>
</feature>
<comment type="catalytic activity">
    <reaction evidence="1">
        <text>peroxynitrite = nitrate</text>
        <dbReference type="Rhea" id="RHEA:63116"/>
        <dbReference type="ChEBI" id="CHEBI:17632"/>
        <dbReference type="ChEBI" id="CHEBI:25941"/>
    </reaction>
    <physiologicalReaction direction="left-to-right" evidence="1">
        <dbReference type="Rhea" id="RHEA:63117"/>
    </physiologicalReaction>
</comment>
<dbReference type="OrthoDB" id="58529at2759"/>
<proteinExistence type="predicted"/>
<dbReference type="Pfam" id="PF08768">
    <property type="entry name" value="THAP4_heme-bd"/>
    <property type="match status" value="1"/>
</dbReference>
<sequence>MIKNIMCALHEALTPISWLAGRWRTEEGRGTYPNIPDFQYHDDLEFLCIGQPMFNFKSTSTHPEKKTPMHQERGFLRIKPGTNELAFVVSHNFGLTSLEEGHCDVEAKQVTLETVSLTRISFAKPPFVKKLKRVITLVAPDTLEVLLCMETDSTPLTEHLKAVYKKVEE</sequence>
<dbReference type="GeneID" id="113492334"/>
<name>A0A7E5VBD4_TRINI</name>
<dbReference type="InParanoid" id="A0A7E5VBD4"/>
<dbReference type="InterPro" id="IPR014878">
    <property type="entry name" value="THAP4-like_heme-bd"/>
</dbReference>
<dbReference type="RefSeq" id="XP_026725599.1">
    <property type="nucleotide sequence ID" value="XM_026869798.1"/>
</dbReference>
<dbReference type="CDD" id="cd07828">
    <property type="entry name" value="lipocalin_heme-bd-THAP4-like"/>
    <property type="match status" value="1"/>
</dbReference>
<gene>
    <name evidence="4" type="primary">LOC113492334</name>
</gene>
<dbReference type="SUPFAM" id="SSF50814">
    <property type="entry name" value="Lipocalins"/>
    <property type="match status" value="1"/>
</dbReference>
<dbReference type="Proteomes" id="UP000322000">
    <property type="component" value="Chromosome 3"/>
</dbReference>
<dbReference type="PANTHER" id="PTHR15854">
    <property type="entry name" value="THAP4 PROTEIN"/>
    <property type="match status" value="1"/>
</dbReference>
<evidence type="ECO:0000256" key="1">
    <source>
        <dbReference type="ARBA" id="ARBA00036993"/>
    </source>
</evidence>
<evidence type="ECO:0000313" key="3">
    <source>
        <dbReference type="Proteomes" id="UP000322000"/>
    </source>
</evidence>
<dbReference type="InterPro" id="IPR012674">
    <property type="entry name" value="Calycin"/>
</dbReference>
<evidence type="ECO:0000259" key="2">
    <source>
        <dbReference type="Pfam" id="PF08768"/>
    </source>
</evidence>
<organism evidence="3 4">
    <name type="scientific">Trichoplusia ni</name>
    <name type="common">Cabbage looper</name>
    <dbReference type="NCBI Taxonomy" id="7111"/>
    <lineage>
        <taxon>Eukaryota</taxon>
        <taxon>Metazoa</taxon>
        <taxon>Ecdysozoa</taxon>
        <taxon>Arthropoda</taxon>
        <taxon>Hexapoda</taxon>
        <taxon>Insecta</taxon>
        <taxon>Pterygota</taxon>
        <taxon>Neoptera</taxon>
        <taxon>Endopterygota</taxon>
        <taxon>Lepidoptera</taxon>
        <taxon>Glossata</taxon>
        <taxon>Ditrysia</taxon>
        <taxon>Noctuoidea</taxon>
        <taxon>Noctuidae</taxon>
        <taxon>Plusiinae</taxon>
        <taxon>Trichoplusia</taxon>
    </lineage>
</organism>
<dbReference type="AlphaFoldDB" id="A0A7E5VBD4"/>
<dbReference type="KEGG" id="tnl:113492334"/>
<dbReference type="PANTHER" id="PTHR15854:SF4">
    <property type="entry name" value="PEROXYNITRITE ISOMERASE THAP4"/>
    <property type="match status" value="1"/>
</dbReference>
<reference evidence="4" key="1">
    <citation type="submission" date="2025-08" db="UniProtKB">
        <authorList>
            <consortium name="RefSeq"/>
        </authorList>
    </citation>
    <scope>IDENTIFICATION</scope>
</reference>